<dbReference type="AlphaFoldDB" id="A0A846MEJ1"/>
<sequence length="182" mass="19818">MIYNRPPMFPSSPMPRSFLRMPPSSFPAMRAPAPRPGLGGFLSRLFSRGQPIASPSPWITPMVQNTAASAGAATNTGGGFLGLLTNVQKMVGVAQNVMPMVQQYGPLIKNLPAMIRIWRELKPADEEENEKTENKEKKAGQENKKKTASSAKKRTIPKAKSDENKEAAAAKTPKPSTPKLYI</sequence>
<organism evidence="2 3">
    <name type="scientific">Saccharococcus thermophilus</name>
    <dbReference type="NCBI Taxonomy" id="29396"/>
    <lineage>
        <taxon>Bacteria</taxon>
        <taxon>Bacillati</taxon>
        <taxon>Bacillota</taxon>
        <taxon>Bacilli</taxon>
        <taxon>Bacillales</taxon>
        <taxon>Anoxybacillaceae</taxon>
        <taxon>Saccharococcus</taxon>
    </lineage>
</organism>
<feature type="compositionally biased region" description="Basic and acidic residues" evidence="1">
    <location>
        <begin position="131"/>
        <end position="145"/>
    </location>
</feature>
<dbReference type="Proteomes" id="UP000532769">
    <property type="component" value="Unassembled WGS sequence"/>
</dbReference>
<feature type="compositionally biased region" description="Low complexity" evidence="1">
    <location>
        <begin position="169"/>
        <end position="182"/>
    </location>
</feature>
<dbReference type="EMBL" id="JAASRS010000001">
    <property type="protein sequence ID" value="NIK15441.1"/>
    <property type="molecule type" value="Genomic_DNA"/>
</dbReference>
<keyword evidence="3" id="KW-1185">Reference proteome</keyword>
<protein>
    <submittedName>
        <fullName evidence="2">Sec-independent protein translocase protein TatA</fullName>
    </submittedName>
</protein>
<evidence type="ECO:0000256" key="1">
    <source>
        <dbReference type="SAM" id="MobiDB-lite"/>
    </source>
</evidence>
<reference evidence="2 3" key="1">
    <citation type="submission" date="2020-03" db="EMBL/GenBank/DDBJ databases">
        <title>Genomic Encyclopedia of Archaeal and Bacterial Type Strains, Phase II (KMG-II): from individual species to whole genera.</title>
        <authorList>
            <person name="Goeker M."/>
        </authorList>
    </citation>
    <scope>NUCLEOTIDE SEQUENCE [LARGE SCALE GENOMIC DNA]</scope>
    <source>
        <strain evidence="2 3">DSM 4749</strain>
    </source>
</reference>
<comment type="caution">
    <text evidence="2">The sequence shown here is derived from an EMBL/GenBank/DDBJ whole genome shotgun (WGS) entry which is preliminary data.</text>
</comment>
<feature type="compositionally biased region" description="Basic and acidic residues" evidence="1">
    <location>
        <begin position="159"/>
        <end position="168"/>
    </location>
</feature>
<gene>
    <name evidence="2" type="ORF">BDD39_001951</name>
</gene>
<proteinExistence type="predicted"/>
<name>A0A846MEJ1_9BACL</name>
<dbReference type="InterPro" id="IPR025571">
    <property type="entry name" value="YqfQ"/>
</dbReference>
<evidence type="ECO:0000313" key="2">
    <source>
        <dbReference type="EMBL" id="NIK15441.1"/>
    </source>
</evidence>
<evidence type="ECO:0000313" key="3">
    <source>
        <dbReference type="Proteomes" id="UP000532769"/>
    </source>
</evidence>
<feature type="region of interest" description="Disordered" evidence="1">
    <location>
        <begin position="124"/>
        <end position="182"/>
    </location>
</feature>
<accession>A0A846MEJ1</accession>
<dbReference type="RefSeq" id="WP_166910349.1">
    <property type="nucleotide sequence ID" value="NZ_JAASRS010000001.1"/>
</dbReference>
<dbReference type="Pfam" id="PF14181">
    <property type="entry name" value="YqfQ"/>
    <property type="match status" value="1"/>
</dbReference>